<dbReference type="Proteomes" id="UP000316798">
    <property type="component" value="Chromosome"/>
</dbReference>
<protein>
    <submittedName>
        <fullName evidence="1">Response regulator</fullName>
    </submittedName>
</protein>
<keyword evidence="2" id="KW-1185">Reference proteome</keyword>
<dbReference type="RefSeq" id="WP_142818384.1">
    <property type="nucleotide sequence ID" value="NZ_CP035503.1"/>
</dbReference>
<dbReference type="EMBL" id="CP035503">
    <property type="protein sequence ID" value="QDL37216.1"/>
    <property type="molecule type" value="Genomic_DNA"/>
</dbReference>
<dbReference type="InterPro" id="IPR011006">
    <property type="entry name" value="CheY-like_superfamily"/>
</dbReference>
<evidence type="ECO:0000313" key="2">
    <source>
        <dbReference type="Proteomes" id="UP000316798"/>
    </source>
</evidence>
<dbReference type="SUPFAM" id="SSF52172">
    <property type="entry name" value="CheY-like"/>
    <property type="match status" value="1"/>
</dbReference>
<organism evidence="1 2">
    <name type="scientific">Rhodoferax sediminis</name>
    <dbReference type="NCBI Taxonomy" id="2509614"/>
    <lineage>
        <taxon>Bacteria</taxon>
        <taxon>Pseudomonadati</taxon>
        <taxon>Pseudomonadota</taxon>
        <taxon>Betaproteobacteria</taxon>
        <taxon>Burkholderiales</taxon>
        <taxon>Comamonadaceae</taxon>
        <taxon>Rhodoferax</taxon>
    </lineage>
</organism>
<gene>
    <name evidence="1" type="ORF">EUB48_07895</name>
</gene>
<dbReference type="Gene3D" id="3.40.50.2300">
    <property type="match status" value="1"/>
</dbReference>
<sequence>MSFPLYQSPGTIVFLDDDLGYLHMLALAMPENWHVRLFQRPQTCINYLQQEPPLWEADAWTQQEMIEQWRAGGTPLISQILRYWSQHSQRYALTQVCMVDYSMPAMDGMQMLGELVDWPGLRVLLTGQADERIPVKAFNRGLIEQFIAKETPDLSRRLIEMVQRLQATASGRHSQIWRATLTQSQNALLRVPSIARDLSEFVATHWVEYVVIGKPFGILGRDANGRVGWLQLEPWSGLGELAELAGSAGVGSLAVVDIRQGKKLADLELGQALGQTPPPDLSPAFPIGREESLVGALFTVGIEHSPQPSSCYNRWLASQPKRFVQTR</sequence>
<dbReference type="OrthoDB" id="5697380at2"/>
<reference evidence="1 2" key="1">
    <citation type="submission" date="2019-01" db="EMBL/GenBank/DDBJ databases">
        <title>Genomic insights into a novel species Rhodoferax sp.</title>
        <authorList>
            <person name="Jin L."/>
        </authorList>
    </citation>
    <scope>NUCLEOTIDE SEQUENCE [LARGE SCALE GENOMIC DNA]</scope>
    <source>
        <strain evidence="1 2">CHu59-6-5</strain>
    </source>
</reference>
<proteinExistence type="predicted"/>
<name>A0A515D9Z6_9BURK</name>
<dbReference type="KEGG" id="rhf:EUB48_07895"/>
<accession>A0A515D9Z6</accession>
<evidence type="ECO:0000313" key="1">
    <source>
        <dbReference type="EMBL" id="QDL37216.1"/>
    </source>
</evidence>
<dbReference type="AlphaFoldDB" id="A0A515D9Z6"/>